<reference evidence="2 3" key="1">
    <citation type="submission" date="2024-01" db="EMBL/GenBank/DDBJ databases">
        <title>The diversity of rhizobia nodulating Mimosa spp. in eleven states of Brazil covering several biomes is determined by host plant, location, and edaphic factors.</title>
        <authorList>
            <person name="Rouws L."/>
            <person name="Barauna A."/>
            <person name="Beukes C."/>
            <person name="De Faria S.M."/>
            <person name="Gross E."/>
            <person name="Dos Reis Junior F.B."/>
            <person name="Simon M."/>
            <person name="Maluk M."/>
            <person name="Odee D.W."/>
            <person name="Kenicer G."/>
            <person name="Young J.P.W."/>
            <person name="Reis V.M."/>
            <person name="Zilli J."/>
            <person name="James E.K."/>
        </authorList>
    </citation>
    <scope>NUCLEOTIDE SEQUENCE [LARGE SCALE GENOMIC DNA]</scope>
    <source>
        <strain evidence="2 3">JHI1651</strain>
    </source>
</reference>
<keyword evidence="3" id="KW-1185">Reference proteome</keyword>
<dbReference type="InterPro" id="IPR029063">
    <property type="entry name" value="SAM-dependent_MTases_sf"/>
</dbReference>
<dbReference type="InterPro" id="IPR013217">
    <property type="entry name" value="Methyltransf_12"/>
</dbReference>
<dbReference type="Gene3D" id="3.40.50.150">
    <property type="entry name" value="Vaccinia Virus protein VP39"/>
    <property type="match status" value="1"/>
</dbReference>
<dbReference type="CDD" id="cd02440">
    <property type="entry name" value="AdoMet_MTases"/>
    <property type="match status" value="1"/>
</dbReference>
<evidence type="ECO:0000313" key="2">
    <source>
        <dbReference type="EMBL" id="MEO1753413.1"/>
    </source>
</evidence>
<evidence type="ECO:0000259" key="1">
    <source>
        <dbReference type="Pfam" id="PF08242"/>
    </source>
</evidence>
<keyword evidence="2" id="KW-0808">Transferase</keyword>
<evidence type="ECO:0000313" key="3">
    <source>
        <dbReference type="Proteomes" id="UP001462961"/>
    </source>
</evidence>
<dbReference type="PANTHER" id="PTHR43861">
    <property type="entry name" value="TRANS-ACONITATE 2-METHYLTRANSFERASE-RELATED"/>
    <property type="match status" value="1"/>
</dbReference>
<sequence>MIKRVDFDEYTDSYNELLGEKTKFFASGDEYFARYKIELVRKHVNTPVKRVLEFGCGIGRNIPFLQEAFSRATVVGSDISRASLDVAARENPGVEFLCEEDNLADIGQFDLIFVAGVFHHIPPNQRTLAAGALRNRLEKLGHVFVFEHNPYNPITRRIVNTCPYDEDAVLLKPTELKSTLRTAGLSVERTEYCLFVPPRFSMLSGLERRLGWLPLGGQYWVQARHDV</sequence>
<gene>
    <name evidence="2" type="ORF">VOI32_05655</name>
</gene>
<dbReference type="SUPFAM" id="SSF53335">
    <property type="entry name" value="S-adenosyl-L-methionine-dependent methyltransferases"/>
    <property type="match status" value="1"/>
</dbReference>
<proteinExistence type="predicted"/>
<dbReference type="RefSeq" id="WP_252670862.1">
    <property type="nucleotide sequence ID" value="NZ_JAKUCO010000005.1"/>
</dbReference>
<dbReference type="Pfam" id="PF08242">
    <property type="entry name" value="Methyltransf_12"/>
    <property type="match status" value="1"/>
</dbReference>
<dbReference type="GO" id="GO:0008168">
    <property type="term" value="F:methyltransferase activity"/>
    <property type="evidence" value="ECO:0007669"/>
    <property type="project" value="UniProtKB-KW"/>
</dbReference>
<dbReference type="EC" id="2.1.1.-" evidence="2"/>
<dbReference type="GO" id="GO:0032259">
    <property type="term" value="P:methylation"/>
    <property type="evidence" value="ECO:0007669"/>
    <property type="project" value="UniProtKB-KW"/>
</dbReference>
<organism evidence="2 3">
    <name type="scientific">Paraburkholderia caribensis</name>
    <dbReference type="NCBI Taxonomy" id="75105"/>
    <lineage>
        <taxon>Bacteria</taxon>
        <taxon>Pseudomonadati</taxon>
        <taxon>Pseudomonadota</taxon>
        <taxon>Betaproteobacteria</taxon>
        <taxon>Burkholderiales</taxon>
        <taxon>Burkholderiaceae</taxon>
        <taxon>Paraburkholderia</taxon>
    </lineage>
</organism>
<comment type="caution">
    <text evidence="2">The sequence shown here is derived from an EMBL/GenBank/DDBJ whole genome shotgun (WGS) entry which is preliminary data.</text>
</comment>
<dbReference type="Proteomes" id="UP001462961">
    <property type="component" value="Unassembled WGS sequence"/>
</dbReference>
<accession>A0ABV0DQN2</accession>
<feature type="domain" description="Methyltransferase type 12" evidence="1">
    <location>
        <begin position="52"/>
        <end position="136"/>
    </location>
</feature>
<keyword evidence="2" id="KW-0489">Methyltransferase</keyword>
<protein>
    <submittedName>
        <fullName evidence="2">Class I SAM-dependent methyltransferase</fullName>
        <ecNumber evidence="2">2.1.1.-</ecNumber>
    </submittedName>
</protein>
<dbReference type="EMBL" id="JAYLVJ010000005">
    <property type="protein sequence ID" value="MEO1753413.1"/>
    <property type="molecule type" value="Genomic_DNA"/>
</dbReference>
<name>A0ABV0DQN2_9BURK</name>